<dbReference type="Proteomes" id="UP001199355">
    <property type="component" value="Unassembled WGS sequence"/>
</dbReference>
<accession>A0AAE3AYN8</accession>
<dbReference type="GO" id="GO:0016746">
    <property type="term" value="F:acyltransferase activity"/>
    <property type="evidence" value="ECO:0007669"/>
    <property type="project" value="UniProtKB-KW"/>
</dbReference>
<evidence type="ECO:0000313" key="4">
    <source>
        <dbReference type="Proteomes" id="UP001199355"/>
    </source>
</evidence>
<dbReference type="InterPro" id="IPR041644">
    <property type="entry name" value="GNAT_C"/>
</dbReference>
<evidence type="ECO:0000259" key="1">
    <source>
        <dbReference type="Pfam" id="PF18082"/>
    </source>
</evidence>
<keyword evidence="3" id="KW-0808">Transferase</keyword>
<organism evidence="3 4">
    <name type="scientific">Gallintestinimicrobium propionicum</name>
    <dbReference type="NCBI Taxonomy" id="2981770"/>
    <lineage>
        <taxon>Bacteria</taxon>
        <taxon>Bacillati</taxon>
        <taxon>Bacillota</taxon>
        <taxon>Clostridia</taxon>
        <taxon>Lachnospirales</taxon>
        <taxon>Lachnospiraceae</taxon>
        <taxon>Gallintestinimicrobium</taxon>
    </lineage>
</organism>
<feature type="domain" description="N-acyltransferase N-terminal" evidence="1">
    <location>
        <begin position="61"/>
        <end position="190"/>
    </location>
</feature>
<dbReference type="Pfam" id="PF18164">
    <property type="entry name" value="GNAT_C"/>
    <property type="match status" value="1"/>
</dbReference>
<protein>
    <submittedName>
        <fullName evidence="3">Acyltransferase domain-containing protein</fullName>
    </submittedName>
</protein>
<dbReference type="AlphaFoldDB" id="A0AAE3AYN8"/>
<dbReference type="EMBL" id="JAJEQF010000037">
    <property type="protein sequence ID" value="MCC2168472.1"/>
    <property type="molecule type" value="Genomic_DNA"/>
</dbReference>
<gene>
    <name evidence="3" type="ORF">LKD45_12375</name>
</gene>
<evidence type="ECO:0000313" key="3">
    <source>
        <dbReference type="EMBL" id="MCC2168472.1"/>
    </source>
</evidence>
<dbReference type="Pfam" id="PF18082">
    <property type="entry name" value="NAT_N"/>
    <property type="match status" value="1"/>
</dbReference>
<proteinExistence type="predicted"/>
<feature type="non-terminal residue" evidence="3">
    <location>
        <position position="1"/>
    </location>
</feature>
<comment type="caution">
    <text evidence="3">The sequence shown here is derived from an EMBL/GenBank/DDBJ whole genome shotgun (WGS) entry which is preliminary data.</text>
</comment>
<feature type="domain" description="GNAT-like C-terminal" evidence="2">
    <location>
        <begin position="193"/>
        <end position="343"/>
    </location>
</feature>
<reference evidence="3 4" key="1">
    <citation type="submission" date="2021-10" db="EMBL/GenBank/DDBJ databases">
        <title>Anaerobic single-cell dispensing facilitates the cultivation of human gut bacteria.</title>
        <authorList>
            <person name="Afrizal A."/>
        </authorList>
    </citation>
    <scope>NUCLEOTIDE SEQUENCE [LARGE SCALE GENOMIC DNA]</scope>
    <source>
        <strain evidence="3 4">CLA-AA-H244</strain>
    </source>
</reference>
<dbReference type="InterPro" id="IPR041273">
    <property type="entry name" value="NAT_N"/>
</dbReference>
<dbReference type="Gene3D" id="3.40.630.120">
    <property type="match status" value="1"/>
</dbReference>
<dbReference type="RefSeq" id="WP_308728708.1">
    <property type="nucleotide sequence ID" value="NZ_JAJEQF010000037.1"/>
</dbReference>
<keyword evidence="3" id="KW-0012">Acyltransferase</keyword>
<evidence type="ECO:0000259" key="2">
    <source>
        <dbReference type="Pfam" id="PF18164"/>
    </source>
</evidence>
<keyword evidence="4" id="KW-1185">Reference proteome</keyword>
<sequence>LGARVDGCRSNRASARECARAHSFLQKKWMRRRMQTGCGSAFDQGKGQGKNMRDYQTYIGEICDTLLFPAEAKETMEQAWEKICANAAAKETFLKWLLVYEADGKLDYKEVLKAADTAAKEAGIASYTADLLIYLLMTAHLKERYQEKGISEQIWLDSCMDLNWKLHECRKMYGIWGSFVSWWFDGFFEMTRFALGRLQFELMDFPESYEKTGHVRPEGMTKVINMHIPSCGPLKKEDCEASFRQAAAFFVDAFPGEEIAFFCESWLLYPRHRKFLSPDSGIVQFMSFFDIYKTEEGDGDLWRIYNREYDGNPEALPEETTIQRGYKKLLLSGGHAGYGEGIFFRKKKEML</sequence>
<name>A0AAE3AYN8_9FIRM</name>